<dbReference type="PANTHER" id="PTHR46157">
    <property type="entry name" value="K(+) EFFLUX ANTIPORTER 3, CHLOROPLASTIC"/>
    <property type="match status" value="1"/>
</dbReference>
<proteinExistence type="inferred from homology"/>
<comment type="subcellular location">
    <subcellularLocation>
        <location evidence="1">Membrane</location>
        <topology evidence="1">Multi-pass membrane protein</topology>
    </subcellularLocation>
</comment>
<dbReference type="InterPro" id="IPR003148">
    <property type="entry name" value="RCK_N"/>
</dbReference>
<keyword evidence="10 11" id="KW-0472">Membrane</keyword>
<dbReference type="Gene3D" id="3.40.50.720">
    <property type="entry name" value="NAD(P)-binding Rossmann-like Domain"/>
    <property type="match status" value="1"/>
</dbReference>
<dbReference type="Proteomes" id="UP001201449">
    <property type="component" value="Unassembled WGS sequence"/>
</dbReference>
<dbReference type="RefSeq" id="WP_234861133.1">
    <property type="nucleotide sequence ID" value="NZ_JAKEVZ010000005.1"/>
</dbReference>
<dbReference type="InterPro" id="IPR006153">
    <property type="entry name" value="Cation/H_exchanger_TM"/>
</dbReference>
<feature type="transmembrane region" description="Helical" evidence="11">
    <location>
        <begin position="6"/>
        <end position="24"/>
    </location>
</feature>
<keyword evidence="3" id="KW-0813">Transport</keyword>
<dbReference type="Pfam" id="PF02254">
    <property type="entry name" value="TrkA_N"/>
    <property type="match status" value="1"/>
</dbReference>
<feature type="transmembrane region" description="Helical" evidence="11">
    <location>
        <begin position="304"/>
        <end position="324"/>
    </location>
</feature>
<feature type="transmembrane region" description="Helical" evidence="11">
    <location>
        <begin position="152"/>
        <end position="172"/>
    </location>
</feature>
<feature type="transmembrane region" description="Helical" evidence="11">
    <location>
        <begin position="31"/>
        <end position="50"/>
    </location>
</feature>
<evidence type="ECO:0000256" key="9">
    <source>
        <dbReference type="ARBA" id="ARBA00023065"/>
    </source>
</evidence>
<dbReference type="Pfam" id="PF00999">
    <property type="entry name" value="Na_H_Exchanger"/>
    <property type="match status" value="1"/>
</dbReference>
<dbReference type="NCBIfam" id="TIGR00932">
    <property type="entry name" value="2a37"/>
    <property type="match status" value="1"/>
</dbReference>
<dbReference type="PANTHER" id="PTHR46157:SF4">
    <property type="entry name" value="K(+) EFFLUX ANTIPORTER 3, CHLOROPLASTIC"/>
    <property type="match status" value="1"/>
</dbReference>
<evidence type="ECO:0000256" key="11">
    <source>
        <dbReference type="SAM" id="Phobius"/>
    </source>
</evidence>
<evidence type="ECO:0000256" key="4">
    <source>
        <dbReference type="ARBA" id="ARBA00022449"/>
    </source>
</evidence>
<evidence type="ECO:0000259" key="12">
    <source>
        <dbReference type="PROSITE" id="PS51201"/>
    </source>
</evidence>
<sequence length="627" mass="68891">MEDSFLFQAIIYLGAAIICVPIAKKLGMGSVLGYLIAGILIGPYVLEFVGEEGEDIMHFAEFGVVMMLFLIGLELEPAKLWQMRAMITRVGLSQVLITSGLLFAAMVLLGLDWKVSLAISLSLSLSSTAIVLQSLKEKNLLNSSAGKNSFAVLLMQDIAVIPILAVLPLLAVASPSGGEGGPESFISQVPGWLQTLLVIGAVGLVVLLGRYAIVPLLRLISRTRLRELFVACALLIVVGIAFLMEAVGLSPALGTFLAGVILANSEFKHELESDLEPFKGLLLGLFFIAVGASINFGLIFDQALLVISITLGIMLVKTLVLFGIGKTNKMGLDQNLIFSISLNQVGEFSFVTYSFASQLQILDQNTTEMMMAVTALSMTLTPLLILANDKLLLPRFGTLEKTEREADAMEEKNAVIIAGFSHYGSTVGRFLRANGIHATILDHDSDRVDLLRRMGFKVYYGDATRADLLESAGAHEAKILISAIDNPETNLLLVETVHKHFPHLELMVRAKHRGDAYELMEMDVPHIYREHLDSSVRMGKDVLTKLGFRAHTVHRLAQNFIKYDEAGLQELVKYKDNQQEYISMVRRNIEMQEDLLASELNRKFSLNDHAWDSDQIKEGLKKAEGKS</sequence>
<dbReference type="InterPro" id="IPR038770">
    <property type="entry name" value="Na+/solute_symporter_sf"/>
</dbReference>
<feature type="transmembrane region" description="Helical" evidence="11">
    <location>
        <begin position="115"/>
        <end position="132"/>
    </location>
</feature>
<keyword evidence="5" id="KW-0633">Potassium transport</keyword>
<evidence type="ECO:0000256" key="5">
    <source>
        <dbReference type="ARBA" id="ARBA00022538"/>
    </source>
</evidence>
<dbReference type="InterPro" id="IPR036291">
    <property type="entry name" value="NAD(P)-bd_dom_sf"/>
</dbReference>
<keyword evidence="4" id="KW-0050">Antiport</keyword>
<name>A0ABS9BSV1_9BACT</name>
<keyword evidence="14" id="KW-1185">Reference proteome</keyword>
<feature type="transmembrane region" description="Helical" evidence="11">
    <location>
        <begin position="56"/>
        <end position="75"/>
    </location>
</feature>
<comment type="caution">
    <text evidence="13">The sequence shown here is derived from an EMBL/GenBank/DDBJ whole genome shotgun (WGS) entry which is preliminary data.</text>
</comment>
<keyword evidence="6 11" id="KW-0812">Transmembrane</keyword>
<evidence type="ECO:0000256" key="8">
    <source>
        <dbReference type="ARBA" id="ARBA00022989"/>
    </source>
</evidence>
<dbReference type="PROSITE" id="PS51201">
    <property type="entry name" value="RCK_N"/>
    <property type="match status" value="1"/>
</dbReference>
<organism evidence="13 14">
    <name type="scientific">Mariniradius sediminis</name>
    <dbReference type="NCBI Taxonomy" id="2909237"/>
    <lineage>
        <taxon>Bacteria</taxon>
        <taxon>Pseudomonadati</taxon>
        <taxon>Bacteroidota</taxon>
        <taxon>Cytophagia</taxon>
        <taxon>Cytophagales</taxon>
        <taxon>Cyclobacteriaceae</taxon>
        <taxon>Mariniradius</taxon>
    </lineage>
</organism>
<evidence type="ECO:0000256" key="1">
    <source>
        <dbReference type="ARBA" id="ARBA00004141"/>
    </source>
</evidence>
<feature type="transmembrane region" description="Helical" evidence="11">
    <location>
        <begin position="87"/>
        <end position="109"/>
    </location>
</feature>
<dbReference type="EMBL" id="JAKEVZ010000005">
    <property type="protein sequence ID" value="MCF1751098.1"/>
    <property type="molecule type" value="Genomic_DNA"/>
</dbReference>
<evidence type="ECO:0000256" key="3">
    <source>
        <dbReference type="ARBA" id="ARBA00022448"/>
    </source>
</evidence>
<feature type="transmembrane region" description="Helical" evidence="11">
    <location>
        <begin position="279"/>
        <end position="298"/>
    </location>
</feature>
<evidence type="ECO:0000256" key="2">
    <source>
        <dbReference type="ARBA" id="ARBA00005551"/>
    </source>
</evidence>
<dbReference type="InterPro" id="IPR004771">
    <property type="entry name" value="K/H_exchanger"/>
</dbReference>
<gene>
    <name evidence="13" type="ORF">L0U89_08450</name>
</gene>
<accession>A0ABS9BSV1</accession>
<keyword evidence="8 11" id="KW-1133">Transmembrane helix</keyword>
<keyword evidence="9" id="KW-0406">Ion transport</keyword>
<dbReference type="SUPFAM" id="SSF51735">
    <property type="entry name" value="NAD(P)-binding Rossmann-fold domains"/>
    <property type="match status" value="1"/>
</dbReference>
<keyword evidence="7" id="KW-0630">Potassium</keyword>
<feature type="transmembrane region" description="Helical" evidence="11">
    <location>
        <begin position="192"/>
        <end position="213"/>
    </location>
</feature>
<feature type="domain" description="RCK N-terminal" evidence="12">
    <location>
        <begin position="412"/>
        <end position="528"/>
    </location>
</feature>
<evidence type="ECO:0000313" key="14">
    <source>
        <dbReference type="Proteomes" id="UP001201449"/>
    </source>
</evidence>
<dbReference type="Gene3D" id="1.20.1530.20">
    <property type="match status" value="1"/>
</dbReference>
<evidence type="ECO:0000256" key="6">
    <source>
        <dbReference type="ARBA" id="ARBA00022692"/>
    </source>
</evidence>
<evidence type="ECO:0000256" key="10">
    <source>
        <dbReference type="ARBA" id="ARBA00023136"/>
    </source>
</evidence>
<comment type="similarity">
    <text evidence="2">Belongs to the monovalent cation:proton antiporter 2 (CPA2) transporter (TC 2.A.37) family.</text>
</comment>
<reference evidence="13 14" key="1">
    <citation type="submission" date="2022-01" db="EMBL/GenBank/DDBJ databases">
        <title>Mariniradius saccharolyticus sp. nov., isolated from sediment of a river.</title>
        <authorList>
            <person name="Liu H."/>
        </authorList>
    </citation>
    <scope>NUCLEOTIDE SEQUENCE [LARGE SCALE GENOMIC DNA]</scope>
    <source>
        <strain evidence="13 14">RY-2</strain>
    </source>
</reference>
<evidence type="ECO:0000313" key="13">
    <source>
        <dbReference type="EMBL" id="MCF1751098.1"/>
    </source>
</evidence>
<protein>
    <submittedName>
        <fullName evidence="13">Monovalent cation:proton antiporter-2 (CPA2) family protein</fullName>
    </submittedName>
</protein>
<feature type="transmembrane region" description="Helical" evidence="11">
    <location>
        <begin position="225"/>
        <end position="243"/>
    </location>
</feature>
<evidence type="ECO:0000256" key="7">
    <source>
        <dbReference type="ARBA" id="ARBA00022958"/>
    </source>
</evidence>